<feature type="region of interest" description="Disordered" evidence="1">
    <location>
        <begin position="80"/>
        <end position="114"/>
    </location>
</feature>
<dbReference type="OrthoDB" id="10590037at2759"/>
<proteinExistence type="predicted"/>
<dbReference type="AlphaFoldDB" id="A0A8H7EKI8"/>
<feature type="compositionally biased region" description="Basic and acidic residues" evidence="1">
    <location>
        <begin position="80"/>
        <end position="90"/>
    </location>
</feature>
<keyword evidence="3" id="KW-1185">Reference proteome</keyword>
<evidence type="ECO:0000313" key="2">
    <source>
        <dbReference type="EMBL" id="KAF7720441.1"/>
    </source>
</evidence>
<reference evidence="2" key="1">
    <citation type="submission" date="2020-01" db="EMBL/GenBank/DDBJ databases">
        <title>Genome Sequencing of Three Apophysomyces-Like Fungal Strains Confirms a Novel Fungal Genus in the Mucoromycota with divergent Burkholderia-like Endosymbiotic Bacteria.</title>
        <authorList>
            <person name="Stajich J.E."/>
            <person name="Macias A.M."/>
            <person name="Carter-House D."/>
            <person name="Lovett B."/>
            <person name="Kasson L.R."/>
            <person name="Berry K."/>
            <person name="Grigoriev I."/>
            <person name="Chang Y."/>
            <person name="Spatafora J."/>
            <person name="Kasson M.T."/>
        </authorList>
    </citation>
    <scope>NUCLEOTIDE SEQUENCE</scope>
    <source>
        <strain evidence="2">NRRL A-21654</strain>
    </source>
</reference>
<comment type="caution">
    <text evidence="2">The sequence shown here is derived from an EMBL/GenBank/DDBJ whole genome shotgun (WGS) entry which is preliminary data.</text>
</comment>
<dbReference type="EMBL" id="JABAYA010000781">
    <property type="protein sequence ID" value="KAF7720441.1"/>
    <property type="molecule type" value="Genomic_DNA"/>
</dbReference>
<organism evidence="2 3">
    <name type="scientific">Apophysomyces ossiformis</name>
    <dbReference type="NCBI Taxonomy" id="679940"/>
    <lineage>
        <taxon>Eukaryota</taxon>
        <taxon>Fungi</taxon>
        <taxon>Fungi incertae sedis</taxon>
        <taxon>Mucoromycota</taxon>
        <taxon>Mucoromycotina</taxon>
        <taxon>Mucoromycetes</taxon>
        <taxon>Mucorales</taxon>
        <taxon>Mucorineae</taxon>
        <taxon>Mucoraceae</taxon>
        <taxon>Apophysomyces</taxon>
    </lineage>
</organism>
<name>A0A8H7EKI8_9FUNG</name>
<feature type="compositionally biased region" description="Acidic residues" evidence="1">
    <location>
        <begin position="100"/>
        <end position="114"/>
    </location>
</feature>
<evidence type="ECO:0000256" key="1">
    <source>
        <dbReference type="SAM" id="MobiDB-lite"/>
    </source>
</evidence>
<protein>
    <submittedName>
        <fullName evidence="2">Uncharacterized protein</fullName>
    </submittedName>
</protein>
<feature type="non-terminal residue" evidence="2">
    <location>
        <position position="1"/>
    </location>
</feature>
<sequence>MNRNKTPKGLITSSGSSDHLFKTLKEKYGTKASPSALEQHFKGPDKPVLLWNDLAKKFYRNQLKKINDHEIQAASIMDAKRKASDIHGDDSEGDNGSGDEPSEDEEQSDEEDDNYQEYIRVATTTLRKLVRPDIDLDTVRSRLLMTQESISRVMSNMETVLSHFTDMVLRGDLYKFIGYDNYSTEINLADVFPADYDFGDHKAKHSIASLPFINADAAVDSNIFTFAQFQNMFYSTVG</sequence>
<gene>
    <name evidence="2" type="ORF">EC973_008734</name>
</gene>
<dbReference type="Proteomes" id="UP000605846">
    <property type="component" value="Unassembled WGS sequence"/>
</dbReference>
<evidence type="ECO:0000313" key="3">
    <source>
        <dbReference type="Proteomes" id="UP000605846"/>
    </source>
</evidence>
<accession>A0A8H7EKI8</accession>